<proteinExistence type="predicted"/>
<name>A0ABP6DTH5_9ACTN</name>
<comment type="caution">
    <text evidence="1">The sequence shown here is derived from an EMBL/GenBank/DDBJ whole genome shotgun (WGS) entry which is preliminary data.</text>
</comment>
<gene>
    <name evidence="1" type="ORF">GCM10010307_56640</name>
</gene>
<keyword evidence="2" id="KW-1185">Reference proteome</keyword>
<organism evidence="1 2">
    <name type="scientific">Streptomyces vastus</name>
    <dbReference type="NCBI Taxonomy" id="285451"/>
    <lineage>
        <taxon>Bacteria</taxon>
        <taxon>Bacillati</taxon>
        <taxon>Actinomycetota</taxon>
        <taxon>Actinomycetes</taxon>
        <taxon>Kitasatosporales</taxon>
        <taxon>Streptomycetaceae</taxon>
        <taxon>Streptomyces</taxon>
    </lineage>
</organism>
<protein>
    <submittedName>
        <fullName evidence="1">Uncharacterized protein</fullName>
    </submittedName>
</protein>
<dbReference type="EMBL" id="BAAASJ010000076">
    <property type="protein sequence ID" value="GAA2648752.1"/>
    <property type="molecule type" value="Genomic_DNA"/>
</dbReference>
<accession>A0ABP6DTH5</accession>
<evidence type="ECO:0000313" key="1">
    <source>
        <dbReference type="EMBL" id="GAA2648752.1"/>
    </source>
</evidence>
<reference evidence="2" key="1">
    <citation type="journal article" date="2019" name="Int. J. Syst. Evol. Microbiol.">
        <title>The Global Catalogue of Microorganisms (GCM) 10K type strain sequencing project: providing services to taxonomists for standard genome sequencing and annotation.</title>
        <authorList>
            <consortium name="The Broad Institute Genomics Platform"/>
            <consortium name="The Broad Institute Genome Sequencing Center for Infectious Disease"/>
            <person name="Wu L."/>
            <person name="Ma J."/>
        </authorList>
    </citation>
    <scope>NUCLEOTIDE SEQUENCE [LARGE SCALE GENOMIC DNA]</scope>
    <source>
        <strain evidence="2">JCM 4524</strain>
    </source>
</reference>
<evidence type="ECO:0000313" key="2">
    <source>
        <dbReference type="Proteomes" id="UP001500151"/>
    </source>
</evidence>
<dbReference type="Proteomes" id="UP001500151">
    <property type="component" value="Unassembled WGS sequence"/>
</dbReference>
<sequence length="125" mass="12860">MHQRKTNEPAPVLAPTATARAISAHVVVCIPASRVLHNAKRSGLGPWGLPAALGGEWGRAAPVVVHQPFGGSGRQVAVRGKVVGVAHSVADVLAVVRRLGIALGHEEAGVTPLIEWRGGGADAWP</sequence>